<organism evidence="1 2">
    <name type="scientific">Terrimonas ginsenosidimutans</name>
    <dbReference type="NCBI Taxonomy" id="2908004"/>
    <lineage>
        <taxon>Bacteria</taxon>
        <taxon>Pseudomonadati</taxon>
        <taxon>Bacteroidota</taxon>
        <taxon>Chitinophagia</taxon>
        <taxon>Chitinophagales</taxon>
        <taxon>Chitinophagaceae</taxon>
        <taxon>Terrimonas</taxon>
    </lineage>
</organism>
<comment type="caution">
    <text evidence="1">The sequence shown here is derived from an EMBL/GenBank/DDBJ whole genome shotgun (WGS) entry which is preliminary data.</text>
</comment>
<evidence type="ECO:0000313" key="1">
    <source>
        <dbReference type="EMBL" id="MCG2614790.1"/>
    </source>
</evidence>
<protein>
    <recommendedName>
        <fullName evidence="3">Nucleotide-diphospho-sugar transferase domain-containing protein</fullName>
    </recommendedName>
</protein>
<dbReference type="EMBL" id="JAKLTR010000006">
    <property type="protein sequence ID" value="MCG2614790.1"/>
    <property type="molecule type" value="Genomic_DNA"/>
</dbReference>
<reference evidence="1" key="1">
    <citation type="submission" date="2022-01" db="EMBL/GenBank/DDBJ databases">
        <authorList>
            <person name="Jo J.-H."/>
            <person name="Im W.-T."/>
        </authorList>
    </citation>
    <scope>NUCLEOTIDE SEQUENCE</scope>
    <source>
        <strain evidence="1">NA20</strain>
    </source>
</reference>
<name>A0ABS9KR84_9BACT</name>
<evidence type="ECO:0008006" key="3">
    <source>
        <dbReference type="Google" id="ProtNLM"/>
    </source>
</evidence>
<gene>
    <name evidence="1" type="ORF">LZZ85_10880</name>
</gene>
<dbReference type="Proteomes" id="UP001165367">
    <property type="component" value="Unassembled WGS sequence"/>
</dbReference>
<keyword evidence="2" id="KW-1185">Reference proteome</keyword>
<accession>A0ABS9KR84</accession>
<proteinExistence type="predicted"/>
<dbReference type="RefSeq" id="WP_237871546.1">
    <property type="nucleotide sequence ID" value="NZ_JAKLTR010000006.1"/>
</dbReference>
<sequence>MKNTALLVHTCDRYELLYKGFSFFFSSNWDFNANCHCYFATEDKQVNIDGFQNIQSGKGEWADRLRYLLQEKIKEKYVIYFQEDMWLTAKTDAAFFNQLFELAEKYNWQQVKLHSADIYKTKSTETYIGDFNVSTLDNEQSDYLMSHQVTLWNREFLINQLHKGEHPWRNERKGTKRLRKLSPQIFHVDYFDENDNPPINQNRPGIQRSGYFTVSLNGTFNDNIKHYLPALKQGGETEYAAKIEHNFTHQLVHDGKARPKKTDIFKRIKNWIKGKK</sequence>
<evidence type="ECO:0000313" key="2">
    <source>
        <dbReference type="Proteomes" id="UP001165367"/>
    </source>
</evidence>